<comment type="pathway">
    <text evidence="1 7 8">Carbohydrate degradation; glycolysis; D-glyceraldehyde 3-phosphate and glycerone phosphate from D-glucose: step 2/4.</text>
</comment>
<evidence type="ECO:0000256" key="5">
    <source>
        <dbReference type="ARBA" id="ARBA00023235"/>
    </source>
</evidence>
<dbReference type="GO" id="GO:0006096">
    <property type="term" value="P:glycolytic process"/>
    <property type="evidence" value="ECO:0007669"/>
    <property type="project" value="UniProtKB-UniRule"/>
</dbReference>
<dbReference type="CDD" id="cd05015">
    <property type="entry name" value="SIS_PGI_1"/>
    <property type="match status" value="1"/>
</dbReference>
<keyword evidence="3 7" id="KW-0312">Gluconeogenesis</keyword>
<feature type="active site" evidence="7">
    <location>
        <position position="518"/>
    </location>
</feature>
<proteinExistence type="inferred from homology"/>
<dbReference type="CDD" id="cd05016">
    <property type="entry name" value="SIS_PGI_2"/>
    <property type="match status" value="1"/>
</dbReference>
<evidence type="ECO:0000313" key="9">
    <source>
        <dbReference type="EMBL" id="RLK51468.1"/>
    </source>
</evidence>
<dbReference type="Proteomes" id="UP000275461">
    <property type="component" value="Unassembled WGS sequence"/>
</dbReference>
<gene>
    <name evidence="7" type="primary">pgi</name>
    <name evidence="9" type="ORF">DFR31_1409</name>
</gene>
<keyword evidence="7" id="KW-0963">Cytoplasm</keyword>
<dbReference type="Gene3D" id="1.10.1390.10">
    <property type="match status" value="1"/>
</dbReference>
<dbReference type="GO" id="GO:0004347">
    <property type="term" value="F:glucose-6-phosphate isomerase activity"/>
    <property type="evidence" value="ECO:0007669"/>
    <property type="project" value="UniProtKB-UniRule"/>
</dbReference>
<dbReference type="AlphaFoldDB" id="A0A498CGL7"/>
<reference evidence="9 10" key="1">
    <citation type="submission" date="2018-10" db="EMBL/GenBank/DDBJ databases">
        <title>Genomic Encyclopedia of Type Strains, Phase IV (KMG-IV): sequencing the most valuable type-strain genomes for metagenomic binning, comparative biology and taxonomic classification.</title>
        <authorList>
            <person name="Goeker M."/>
        </authorList>
    </citation>
    <scope>NUCLEOTIDE SEQUENCE [LARGE SCALE GENOMIC DNA]</scope>
    <source>
        <strain evidence="9 10">DSM 12769</strain>
    </source>
</reference>
<evidence type="ECO:0000256" key="7">
    <source>
        <dbReference type="HAMAP-Rule" id="MF_00473"/>
    </source>
</evidence>
<dbReference type="InterPro" id="IPR001672">
    <property type="entry name" value="G6P_Isomerase"/>
</dbReference>
<feature type="active site" evidence="7">
    <location>
        <position position="390"/>
    </location>
</feature>
<protein>
    <recommendedName>
        <fullName evidence="7">Glucose-6-phosphate isomerase</fullName>
        <shortName evidence="7">GPI</shortName>
        <ecNumber evidence="7">5.3.1.9</ecNumber>
    </recommendedName>
    <alternativeName>
        <fullName evidence="7">Phosphoglucose isomerase</fullName>
        <shortName evidence="7">PGI</shortName>
    </alternativeName>
    <alternativeName>
        <fullName evidence="7">Phosphohexose isomerase</fullName>
        <shortName evidence="7">PHI</shortName>
    </alternativeName>
</protein>
<dbReference type="GO" id="GO:0006094">
    <property type="term" value="P:gluconeogenesis"/>
    <property type="evidence" value="ECO:0007669"/>
    <property type="project" value="UniProtKB-UniRule"/>
</dbReference>
<dbReference type="PROSITE" id="PS51463">
    <property type="entry name" value="P_GLUCOSE_ISOMERASE_3"/>
    <property type="match status" value="1"/>
</dbReference>
<evidence type="ECO:0000313" key="10">
    <source>
        <dbReference type="Proteomes" id="UP000275461"/>
    </source>
</evidence>
<keyword evidence="5 7" id="KW-0413">Isomerase</keyword>
<feature type="active site" description="Proton donor" evidence="7">
    <location>
        <position position="359"/>
    </location>
</feature>
<keyword evidence="4 7" id="KW-0324">Glycolysis</keyword>
<dbReference type="PANTHER" id="PTHR11469">
    <property type="entry name" value="GLUCOSE-6-PHOSPHATE ISOMERASE"/>
    <property type="match status" value="1"/>
</dbReference>
<dbReference type="RefSeq" id="WP_121441879.1">
    <property type="nucleotide sequence ID" value="NZ_RCDA01000001.1"/>
</dbReference>
<dbReference type="InterPro" id="IPR035482">
    <property type="entry name" value="SIS_PGI_2"/>
</dbReference>
<dbReference type="PROSITE" id="PS00174">
    <property type="entry name" value="P_GLUCOSE_ISOMERASE_2"/>
    <property type="match status" value="1"/>
</dbReference>
<dbReference type="HAMAP" id="MF_00473">
    <property type="entry name" value="G6P_isomerase"/>
    <property type="match status" value="1"/>
</dbReference>
<dbReference type="OrthoDB" id="140919at2"/>
<dbReference type="PANTHER" id="PTHR11469:SF1">
    <property type="entry name" value="GLUCOSE-6-PHOSPHATE ISOMERASE"/>
    <property type="match status" value="1"/>
</dbReference>
<comment type="catalytic activity">
    <reaction evidence="6 7 8">
        <text>alpha-D-glucose 6-phosphate = beta-D-fructose 6-phosphate</text>
        <dbReference type="Rhea" id="RHEA:11816"/>
        <dbReference type="ChEBI" id="CHEBI:57634"/>
        <dbReference type="ChEBI" id="CHEBI:58225"/>
        <dbReference type="EC" id="5.3.1.9"/>
    </reaction>
</comment>
<dbReference type="GO" id="GO:0097367">
    <property type="term" value="F:carbohydrate derivative binding"/>
    <property type="evidence" value="ECO:0007669"/>
    <property type="project" value="InterPro"/>
</dbReference>
<comment type="caution">
    <text evidence="9">The sequence shown here is derived from an EMBL/GenBank/DDBJ whole genome shotgun (WGS) entry which is preliminary data.</text>
</comment>
<dbReference type="Gene3D" id="3.40.50.10490">
    <property type="entry name" value="Glucose-6-phosphate isomerase like protein, domain 1"/>
    <property type="match status" value="2"/>
</dbReference>
<keyword evidence="10" id="KW-1185">Reference proteome</keyword>
<sequence length="553" mass="60956">MLDTSKSSLTELPAWQTLGACARDLRGWRPPLQGDAGERRFRRFSLHLDGLFLDYSRQPLDEPARELLLELARERGLPEQMRALFAGEPVNATEERPALHTLLRAPDGPPVMVNGQDARAAVHTELERMDRFVDRVHQGLLHGWDERPFTDVVNLGIGGSELGAAMAVQALSRYRPSAAPRVHFVSGSDGVQLEDLIRRLDPATTLFIVASKSFGTQETLLNARAALHWLETCAPEGAHLARHFVGVSANDRAMARFGIPEEQRFAVWDWVGGRYSVASAMGLPVALALGMAPFRALLDGMHAMDRHFEEAPLPVNLPVIAGLLQVWSINFLGAHAHCVLPYHQRLARLPAWLQQLEMESLGKRVDTQGRPLDYHTGAVVFGETGFHAQHSFAQLLFQGHCPVAVDFLVSREDASGVALAHGMAQAQALGQGRALMTGRDRATLAEEMIRAGVPEARRQALLAHREIPGGRPSNTLVFPRLDPYNLGRLIAYYEHRTFVQAAIWGINPFDQWGVELGKALTRHLLPALNGEADPDPALDASTLGLLRILRDQT</sequence>
<dbReference type="PROSITE" id="PS00765">
    <property type="entry name" value="P_GLUCOSE_ISOMERASE_1"/>
    <property type="match status" value="1"/>
</dbReference>
<accession>A0A498CGL7</accession>
<dbReference type="InterPro" id="IPR046348">
    <property type="entry name" value="SIS_dom_sf"/>
</dbReference>
<comment type="function">
    <text evidence="7">Catalyzes the reversible isomerization of glucose-6-phosphate to fructose-6-phosphate.</text>
</comment>
<dbReference type="InterPro" id="IPR035476">
    <property type="entry name" value="SIS_PGI_1"/>
</dbReference>
<organism evidence="9 10">
    <name type="scientific">Alkalispirillum mobile</name>
    <dbReference type="NCBI Taxonomy" id="85925"/>
    <lineage>
        <taxon>Bacteria</taxon>
        <taxon>Pseudomonadati</taxon>
        <taxon>Pseudomonadota</taxon>
        <taxon>Gammaproteobacteria</taxon>
        <taxon>Chromatiales</taxon>
        <taxon>Ectothiorhodospiraceae</taxon>
        <taxon>Alkalispirillum</taxon>
    </lineage>
</organism>
<dbReference type="PRINTS" id="PR00662">
    <property type="entry name" value="G6PISOMERASE"/>
</dbReference>
<dbReference type="GO" id="GO:0051156">
    <property type="term" value="P:glucose 6-phosphate metabolic process"/>
    <property type="evidence" value="ECO:0007669"/>
    <property type="project" value="TreeGrafter"/>
</dbReference>
<dbReference type="UniPathway" id="UPA00109">
    <property type="reaction ID" value="UER00181"/>
</dbReference>
<dbReference type="InterPro" id="IPR018189">
    <property type="entry name" value="Phosphoglucose_isomerase_CS"/>
</dbReference>
<evidence type="ECO:0000256" key="8">
    <source>
        <dbReference type="RuleBase" id="RU000612"/>
    </source>
</evidence>
<evidence type="ECO:0000256" key="3">
    <source>
        <dbReference type="ARBA" id="ARBA00022432"/>
    </source>
</evidence>
<comment type="subcellular location">
    <subcellularLocation>
        <location evidence="7">Cytoplasm</location>
    </subcellularLocation>
</comment>
<dbReference type="EMBL" id="RCDA01000001">
    <property type="protein sequence ID" value="RLK51468.1"/>
    <property type="molecule type" value="Genomic_DNA"/>
</dbReference>
<comment type="similarity">
    <text evidence="2 7 8">Belongs to the GPI family.</text>
</comment>
<evidence type="ECO:0000256" key="4">
    <source>
        <dbReference type="ARBA" id="ARBA00023152"/>
    </source>
</evidence>
<dbReference type="InterPro" id="IPR023096">
    <property type="entry name" value="G6P_Isomerase_C"/>
</dbReference>
<dbReference type="SUPFAM" id="SSF53697">
    <property type="entry name" value="SIS domain"/>
    <property type="match status" value="1"/>
</dbReference>
<dbReference type="UniPathway" id="UPA00138"/>
<comment type="pathway">
    <text evidence="7">Carbohydrate biosynthesis; gluconeogenesis.</text>
</comment>
<evidence type="ECO:0000256" key="2">
    <source>
        <dbReference type="ARBA" id="ARBA00006604"/>
    </source>
</evidence>
<dbReference type="EC" id="5.3.1.9" evidence="7"/>
<dbReference type="NCBIfam" id="NF001211">
    <property type="entry name" value="PRK00179.1"/>
    <property type="match status" value="1"/>
</dbReference>
<evidence type="ECO:0000256" key="6">
    <source>
        <dbReference type="ARBA" id="ARBA00029321"/>
    </source>
</evidence>
<dbReference type="GO" id="GO:0005829">
    <property type="term" value="C:cytosol"/>
    <property type="evidence" value="ECO:0007669"/>
    <property type="project" value="TreeGrafter"/>
</dbReference>
<name>A0A498CGL7_9GAMM</name>
<evidence type="ECO:0000256" key="1">
    <source>
        <dbReference type="ARBA" id="ARBA00004926"/>
    </source>
</evidence>
<dbReference type="GO" id="GO:0048029">
    <property type="term" value="F:monosaccharide binding"/>
    <property type="evidence" value="ECO:0007669"/>
    <property type="project" value="TreeGrafter"/>
</dbReference>
<dbReference type="Pfam" id="PF00342">
    <property type="entry name" value="PGI"/>
    <property type="match status" value="1"/>
</dbReference>